<reference evidence="2 3" key="1">
    <citation type="journal article" date="2000" name="Proc. Natl. Acad. Sci. U.S.A.">
        <title>Genome sequence of Halobacterium species NRC-1.</title>
        <authorList>
            <person name="Ng W.V."/>
            <person name="Kennedy S.P."/>
            <person name="Mahairas G.G."/>
            <person name="Berquist B."/>
            <person name="Pan M."/>
            <person name="Shukla H.D."/>
            <person name="Lasky S.R."/>
            <person name="Baliga N.S."/>
            <person name="Thorsson V."/>
            <person name="Sbrogna J."/>
            <person name="Swartzell S."/>
            <person name="Weir D."/>
            <person name="Hall J."/>
            <person name="Dahl T.A."/>
            <person name="Welti R."/>
            <person name="Goo Y.A."/>
            <person name="Leithauser B."/>
            <person name="Keller K."/>
            <person name="Cruz R."/>
            <person name="Danson M.J."/>
            <person name="Hough D.W."/>
            <person name="Maddocks D.G."/>
            <person name="Jablonski P.E."/>
            <person name="Krebs M.P."/>
            <person name="Angevine C.M."/>
            <person name="Dale H."/>
            <person name="Isenbarger T.A."/>
            <person name="Peck R.F."/>
            <person name="Pohlschroder M."/>
            <person name="Spudich J.L."/>
            <person name="Jung K.W."/>
            <person name="Alam M."/>
            <person name="Freitas T."/>
            <person name="Hou S."/>
            <person name="Daniels C.J."/>
            <person name="Dennis P.P."/>
            <person name="Omer A.D."/>
            <person name="Ebhardt H."/>
            <person name="Lowe T.M."/>
            <person name="Liang P."/>
            <person name="Riley M."/>
            <person name="Hood L."/>
            <person name="DasSarma S."/>
        </authorList>
    </citation>
    <scope>NUCLEOTIDE SEQUENCE [LARGE SCALE GENOMIC DNA]</scope>
    <source>
        <strain evidence="3">ATCC 700922 / JCM 11081 / NRC-1</strain>
    </source>
</reference>
<sequence>MVVGVAVVAWKAPVVAAGLTAVLVGLALVARGAIQSVMGVFGMA</sequence>
<dbReference type="PaxDb" id="64091-VNG_2236H"/>
<keyword evidence="1" id="KW-0812">Transmembrane</keyword>
<dbReference type="PIR" id="B84374">
    <property type="entry name" value="B84374"/>
</dbReference>
<proteinExistence type="predicted"/>
<evidence type="ECO:0000256" key="1">
    <source>
        <dbReference type="SAM" id="Phobius"/>
    </source>
</evidence>
<dbReference type="AlphaFoldDB" id="Q9HN63"/>
<keyword evidence="1" id="KW-1133">Transmembrane helix</keyword>
<dbReference type="Pfam" id="PF24282">
    <property type="entry name" value="DUF7470"/>
    <property type="match status" value="1"/>
</dbReference>
<gene>
    <name evidence="2" type="ordered locus">VNG_2236H</name>
</gene>
<dbReference type="PATRIC" id="fig|64091.14.peg.1718"/>
<keyword evidence="3" id="KW-1185">Reference proteome</keyword>
<dbReference type="HOGENOM" id="CLU_194987_1_0_2"/>
<organism evidence="2 3">
    <name type="scientific">Halobacterium salinarum (strain ATCC 700922 / JCM 11081 / NRC-1)</name>
    <name type="common">Halobacterium halobium</name>
    <dbReference type="NCBI Taxonomy" id="64091"/>
    <lineage>
        <taxon>Archaea</taxon>
        <taxon>Methanobacteriati</taxon>
        <taxon>Methanobacteriota</taxon>
        <taxon>Stenosarchaea group</taxon>
        <taxon>Halobacteria</taxon>
        <taxon>Halobacteriales</taxon>
        <taxon>Halobacteriaceae</taxon>
        <taxon>Halobacterium</taxon>
        <taxon>Halobacterium salinarum NRC-34001</taxon>
    </lineage>
</organism>
<dbReference type="InterPro" id="IPR055893">
    <property type="entry name" value="DUF7470"/>
</dbReference>
<dbReference type="KEGG" id="hal:VNG_2236H"/>
<keyword evidence="1" id="KW-0472">Membrane</keyword>
<accession>Q9HN63</accession>
<protein>
    <submittedName>
        <fullName evidence="2">Uncharacterized protein</fullName>
    </submittedName>
</protein>
<feature type="transmembrane region" description="Helical" evidence="1">
    <location>
        <begin position="12"/>
        <end position="34"/>
    </location>
</feature>
<evidence type="ECO:0000313" key="2">
    <source>
        <dbReference type="EMBL" id="AAG20358.1"/>
    </source>
</evidence>
<name>Q9HN63_HALSA</name>
<evidence type="ECO:0000313" key="3">
    <source>
        <dbReference type="Proteomes" id="UP000000554"/>
    </source>
</evidence>
<dbReference type="Proteomes" id="UP000000554">
    <property type="component" value="Chromosome"/>
</dbReference>
<dbReference type="InParanoid" id="Q9HN63"/>
<dbReference type="EMBL" id="AE004437">
    <property type="protein sequence ID" value="AAG20358.1"/>
    <property type="molecule type" value="Genomic_DNA"/>
</dbReference>